<dbReference type="PROSITE" id="PS00770">
    <property type="entry name" value="AA_TRANSFER_CLASS_4"/>
    <property type="match status" value="1"/>
</dbReference>
<evidence type="ECO:0000256" key="8">
    <source>
        <dbReference type="RuleBase" id="RU004516"/>
    </source>
</evidence>
<dbReference type="InterPro" id="IPR018300">
    <property type="entry name" value="Aminotrans_IV_CS"/>
</dbReference>
<dbReference type="InterPro" id="IPR043131">
    <property type="entry name" value="BCAT-like_N"/>
</dbReference>
<dbReference type="InterPro" id="IPR033939">
    <property type="entry name" value="BCAT_family"/>
</dbReference>
<dbReference type="PANTHER" id="PTHR11825">
    <property type="entry name" value="SUBGROUP IIII AMINOTRANSFERASE"/>
    <property type="match status" value="1"/>
</dbReference>
<reference evidence="11 12" key="1">
    <citation type="submission" date="2024-01" db="EMBL/GenBank/DDBJ databases">
        <title>A draft genome for a cacao thread blight-causing isolate of Paramarasmius palmivorus.</title>
        <authorList>
            <person name="Baruah I.K."/>
            <person name="Bukari Y."/>
            <person name="Amoako-Attah I."/>
            <person name="Meinhardt L.W."/>
            <person name="Bailey B.A."/>
            <person name="Cohen S.P."/>
        </authorList>
    </citation>
    <scope>NUCLEOTIDE SEQUENCE [LARGE SCALE GENOMIC DNA]</scope>
    <source>
        <strain evidence="11 12">GH-12</strain>
    </source>
</reference>
<dbReference type="PANTHER" id="PTHR11825:SF44">
    <property type="entry name" value="BRANCHED-CHAIN-AMINO-ACID AMINOTRANSFERASE"/>
    <property type="match status" value="1"/>
</dbReference>
<feature type="region of interest" description="Disordered" evidence="10">
    <location>
        <begin position="526"/>
        <end position="554"/>
    </location>
</feature>
<evidence type="ECO:0000256" key="2">
    <source>
        <dbReference type="ARBA" id="ARBA00009320"/>
    </source>
</evidence>
<dbReference type="Proteomes" id="UP001383192">
    <property type="component" value="Unassembled WGS sequence"/>
</dbReference>
<evidence type="ECO:0000256" key="7">
    <source>
        <dbReference type="ARBA" id="ARBA00023304"/>
    </source>
</evidence>
<organism evidence="11 12">
    <name type="scientific">Paramarasmius palmivorus</name>
    <dbReference type="NCBI Taxonomy" id="297713"/>
    <lineage>
        <taxon>Eukaryota</taxon>
        <taxon>Fungi</taxon>
        <taxon>Dikarya</taxon>
        <taxon>Basidiomycota</taxon>
        <taxon>Agaricomycotina</taxon>
        <taxon>Agaricomycetes</taxon>
        <taxon>Agaricomycetidae</taxon>
        <taxon>Agaricales</taxon>
        <taxon>Marasmiineae</taxon>
        <taxon>Marasmiaceae</taxon>
        <taxon>Paramarasmius</taxon>
    </lineage>
</organism>
<evidence type="ECO:0000256" key="4">
    <source>
        <dbReference type="ARBA" id="ARBA00022605"/>
    </source>
</evidence>
<gene>
    <name evidence="11" type="primary">BAT2_2</name>
    <name evidence="11" type="ORF">VNI00_008452</name>
</gene>
<evidence type="ECO:0000313" key="12">
    <source>
        <dbReference type="Proteomes" id="UP001383192"/>
    </source>
</evidence>
<sequence>MWKSVGNGTLEGITNVPDIDPSKLVINLSDELKPIPPPETLVFGQVKTDHMLTVTFDPVTGWSAPEIKPYGPLSLDPSSSCFQYATNVFEGMKAYIGSDGEPRLFRPDLNMARMARSVDRVALPPFNPEALLTLIKKLVHIERRWIPTKPGYSLYIRPTMIALGVTASDHAMLYIILSPTGPYFQGIAKEFALLAVSESVRAWPGGHGAYKLAVNYGPGFQPLREAVQKGYSQVLWLLGDRVMEAGAMNFFAAVKRDDGDLDLITPSLDGTILPGVTRQSVIELANAHTQGKSALPGISPSQKLHIHERDLTMTELKTWYAEGKLVETFGVGTAAIVCSVTRIGHEGQDLVLSKDPGSTSPVAQAFFDRISDIQTGKFEFEKWSPGEKTQEKVVRAQSPTRPREKLHDLASLSATITTTPSLTSMLASRPISRNGENAIHQKMPIAKTPGRGLQNENALRNLQGTVGRGKSNILQTPFQPKSIKAGPKDVQTGPSKVPAIQLHTISRPFLDKTPFPNRIITLQEQTPFARDLSETPDSAQRPSSTRKHIRLPRHSQKFETPLNTKPHWDISEDDFELAVPMEVPPVVEEKEDYDEVEYMAPNTLDLPYQPPLDFELPDYKEVGRSILEARKWMMEEPQTPPDIVPDMKDIGFVSWDMLPLPELEDDDPFRIARAELQKEKRMVAPKPAPRSTAAPVRTVSKPVPVPAVTRARPITTIATRASRPGTSASTAPPTTHARTAPAVSRPPVVTAKSKNAASATTARQKATTTTATGARVPTATSQSRGVTAGAQRKLPATGAAVKASATTSRVASAKAPAASMKRPATSASHHKPMGSSRTATTRPGSSKAPAVHAKEKTEEDLIFKVDVVKADDDDFLFDV</sequence>
<evidence type="ECO:0000256" key="5">
    <source>
        <dbReference type="ARBA" id="ARBA00022679"/>
    </source>
</evidence>
<evidence type="ECO:0000256" key="6">
    <source>
        <dbReference type="ARBA" id="ARBA00022898"/>
    </source>
</evidence>
<dbReference type="GO" id="GO:0009099">
    <property type="term" value="P:L-valine biosynthetic process"/>
    <property type="evidence" value="ECO:0007669"/>
    <property type="project" value="TreeGrafter"/>
</dbReference>
<feature type="compositionally biased region" description="Polar residues" evidence="10">
    <location>
        <begin position="835"/>
        <end position="844"/>
    </location>
</feature>
<evidence type="ECO:0000313" key="11">
    <source>
        <dbReference type="EMBL" id="KAK7043098.1"/>
    </source>
</evidence>
<keyword evidence="7 9" id="KW-0100">Branched-chain amino acid biosynthesis</keyword>
<name>A0AAW0CTE5_9AGAR</name>
<dbReference type="Gene3D" id="3.20.10.10">
    <property type="entry name" value="D-amino Acid Aminotransferase, subunit A, domain 2"/>
    <property type="match status" value="1"/>
</dbReference>
<dbReference type="InterPro" id="IPR036038">
    <property type="entry name" value="Aminotransferase-like"/>
</dbReference>
<comment type="catalytic activity">
    <reaction evidence="9">
        <text>L-isoleucine + 2-oxoglutarate = (S)-3-methyl-2-oxopentanoate + L-glutamate</text>
        <dbReference type="Rhea" id="RHEA:24801"/>
        <dbReference type="ChEBI" id="CHEBI:16810"/>
        <dbReference type="ChEBI" id="CHEBI:29985"/>
        <dbReference type="ChEBI" id="CHEBI:35146"/>
        <dbReference type="ChEBI" id="CHEBI:58045"/>
        <dbReference type="EC" id="2.6.1.42"/>
    </reaction>
</comment>
<dbReference type="Gene3D" id="3.30.470.10">
    <property type="match status" value="1"/>
</dbReference>
<feature type="region of interest" description="Disordered" evidence="10">
    <location>
        <begin position="716"/>
        <end position="856"/>
    </location>
</feature>
<dbReference type="CDD" id="cd01557">
    <property type="entry name" value="BCAT_beta_family"/>
    <property type="match status" value="1"/>
</dbReference>
<dbReference type="InterPro" id="IPR001544">
    <property type="entry name" value="Aminotrans_IV"/>
</dbReference>
<comment type="cofactor">
    <cofactor evidence="1 8">
        <name>pyridoxal 5'-phosphate</name>
        <dbReference type="ChEBI" id="CHEBI:597326"/>
    </cofactor>
</comment>
<dbReference type="GO" id="GO:0005739">
    <property type="term" value="C:mitochondrion"/>
    <property type="evidence" value="ECO:0007669"/>
    <property type="project" value="TreeGrafter"/>
</dbReference>
<feature type="compositionally biased region" description="Low complexity" evidence="10">
    <location>
        <begin position="750"/>
        <end position="780"/>
    </location>
</feature>
<feature type="region of interest" description="Disordered" evidence="10">
    <location>
        <begin position="468"/>
        <end position="495"/>
    </location>
</feature>
<dbReference type="GO" id="GO:0009098">
    <property type="term" value="P:L-leucine biosynthetic process"/>
    <property type="evidence" value="ECO:0007669"/>
    <property type="project" value="TreeGrafter"/>
</dbReference>
<keyword evidence="3 9" id="KW-0032">Aminotransferase</keyword>
<accession>A0AAW0CTE5</accession>
<dbReference type="AlphaFoldDB" id="A0AAW0CTE5"/>
<dbReference type="GO" id="GO:0004084">
    <property type="term" value="F:branched-chain-amino-acid transaminase activity"/>
    <property type="evidence" value="ECO:0007669"/>
    <property type="project" value="UniProtKB-EC"/>
</dbReference>
<dbReference type="InterPro" id="IPR043132">
    <property type="entry name" value="BCAT-like_C"/>
</dbReference>
<dbReference type="SUPFAM" id="SSF56752">
    <property type="entry name" value="D-aminoacid aminotransferase-like PLP-dependent enzymes"/>
    <property type="match status" value="1"/>
</dbReference>
<comment type="catalytic activity">
    <reaction evidence="9">
        <text>L-valine + 2-oxoglutarate = 3-methyl-2-oxobutanoate + L-glutamate</text>
        <dbReference type="Rhea" id="RHEA:24813"/>
        <dbReference type="ChEBI" id="CHEBI:11851"/>
        <dbReference type="ChEBI" id="CHEBI:16810"/>
        <dbReference type="ChEBI" id="CHEBI:29985"/>
        <dbReference type="ChEBI" id="CHEBI:57762"/>
        <dbReference type="EC" id="2.6.1.42"/>
    </reaction>
</comment>
<comment type="caution">
    <text evidence="11">The sequence shown here is derived from an EMBL/GenBank/DDBJ whole genome shotgun (WGS) entry which is preliminary data.</text>
</comment>
<comment type="catalytic activity">
    <reaction evidence="9">
        <text>L-leucine + 2-oxoglutarate = 4-methyl-2-oxopentanoate + L-glutamate</text>
        <dbReference type="Rhea" id="RHEA:18321"/>
        <dbReference type="ChEBI" id="CHEBI:16810"/>
        <dbReference type="ChEBI" id="CHEBI:17865"/>
        <dbReference type="ChEBI" id="CHEBI:29985"/>
        <dbReference type="ChEBI" id="CHEBI:57427"/>
        <dbReference type="EC" id="2.6.1.42"/>
    </reaction>
</comment>
<evidence type="ECO:0000256" key="1">
    <source>
        <dbReference type="ARBA" id="ARBA00001933"/>
    </source>
</evidence>
<evidence type="ECO:0000256" key="3">
    <source>
        <dbReference type="ARBA" id="ARBA00022576"/>
    </source>
</evidence>
<dbReference type="EC" id="2.6.1.42" evidence="9"/>
<keyword evidence="6 8" id="KW-0663">Pyridoxal phosphate</keyword>
<feature type="compositionally biased region" description="Low complexity" evidence="10">
    <location>
        <begin position="716"/>
        <end position="742"/>
    </location>
</feature>
<keyword evidence="5 9" id="KW-0808">Transferase</keyword>
<feature type="compositionally biased region" description="Basic residues" evidence="10">
    <location>
        <begin position="544"/>
        <end position="554"/>
    </location>
</feature>
<comment type="similarity">
    <text evidence="2 9">Belongs to the class-IV pyridoxal-phosphate-dependent aminotransferase family.</text>
</comment>
<dbReference type="Pfam" id="PF01063">
    <property type="entry name" value="Aminotran_4"/>
    <property type="match status" value="1"/>
</dbReference>
<dbReference type="InterPro" id="IPR005786">
    <property type="entry name" value="B_amino_transII"/>
</dbReference>
<keyword evidence="12" id="KW-1185">Reference proteome</keyword>
<proteinExistence type="inferred from homology"/>
<protein>
    <recommendedName>
        <fullName evidence="9">Branched-chain-amino-acid aminotransferase</fullName>
        <ecNumber evidence="9">2.6.1.42</ecNumber>
    </recommendedName>
</protein>
<dbReference type="EMBL" id="JAYKXP010000029">
    <property type="protein sequence ID" value="KAK7043098.1"/>
    <property type="molecule type" value="Genomic_DNA"/>
</dbReference>
<evidence type="ECO:0000256" key="10">
    <source>
        <dbReference type="SAM" id="MobiDB-lite"/>
    </source>
</evidence>
<evidence type="ECO:0000256" key="9">
    <source>
        <dbReference type="RuleBase" id="RU004517"/>
    </source>
</evidence>
<keyword evidence="4 9" id="KW-0028">Amino-acid biosynthesis</keyword>